<comment type="subcellular location">
    <subcellularLocation>
        <location evidence="1">Cell projection</location>
        <location evidence="1">Cilium</location>
    </subcellularLocation>
</comment>
<evidence type="ECO:0000256" key="1">
    <source>
        <dbReference type="ARBA" id="ARBA00004138"/>
    </source>
</evidence>
<evidence type="ECO:0000256" key="3">
    <source>
        <dbReference type="ARBA" id="ARBA00022737"/>
    </source>
</evidence>
<organism evidence="7 8">
    <name type="scientific">Holothuria leucospilota</name>
    <name type="common">Black long sea cucumber</name>
    <name type="synonym">Mertensiothuria leucospilota</name>
    <dbReference type="NCBI Taxonomy" id="206669"/>
    <lineage>
        <taxon>Eukaryota</taxon>
        <taxon>Metazoa</taxon>
        <taxon>Echinodermata</taxon>
        <taxon>Eleutherozoa</taxon>
        <taxon>Echinozoa</taxon>
        <taxon>Holothuroidea</taxon>
        <taxon>Aspidochirotacea</taxon>
        <taxon>Aspidochirotida</taxon>
        <taxon>Holothuriidae</taxon>
        <taxon>Holothuria</taxon>
    </lineage>
</organism>
<dbReference type="AlphaFoldDB" id="A0A9Q1BGF8"/>
<keyword evidence="5" id="KW-0966">Cell projection</keyword>
<dbReference type="SMART" id="SM00365">
    <property type="entry name" value="LRR_SD22"/>
    <property type="match status" value="3"/>
</dbReference>
<dbReference type="EMBL" id="JAIZAY010000018">
    <property type="protein sequence ID" value="KAJ8024738.1"/>
    <property type="molecule type" value="Genomic_DNA"/>
</dbReference>
<evidence type="ECO:0000313" key="8">
    <source>
        <dbReference type="Proteomes" id="UP001152320"/>
    </source>
</evidence>
<evidence type="ECO:0000313" key="7">
    <source>
        <dbReference type="EMBL" id="KAJ8024738.1"/>
    </source>
</evidence>
<keyword evidence="8" id="KW-1185">Reference proteome</keyword>
<dbReference type="InterPro" id="IPR001611">
    <property type="entry name" value="Leu-rich_rpt"/>
</dbReference>
<proteinExistence type="predicted"/>
<feature type="compositionally biased region" description="Acidic residues" evidence="6">
    <location>
        <begin position="195"/>
        <end position="210"/>
    </location>
</feature>
<protein>
    <submittedName>
        <fullName evidence="7">Leucine-rich repeat-containing protein 46</fullName>
    </submittedName>
</protein>
<dbReference type="PANTHER" id="PTHR45973:SF9">
    <property type="entry name" value="LEUCINE-RICH REPEAT-CONTAINING PROTEIN 46"/>
    <property type="match status" value="1"/>
</dbReference>
<gene>
    <name evidence="7" type="ORF">HOLleu_34736</name>
</gene>
<dbReference type="Gene3D" id="3.80.10.10">
    <property type="entry name" value="Ribonuclease Inhibitor"/>
    <property type="match status" value="1"/>
</dbReference>
<dbReference type="Proteomes" id="UP001152320">
    <property type="component" value="Chromosome 18"/>
</dbReference>
<dbReference type="SUPFAM" id="SSF52058">
    <property type="entry name" value="L domain-like"/>
    <property type="match status" value="1"/>
</dbReference>
<feature type="region of interest" description="Disordered" evidence="6">
    <location>
        <begin position="186"/>
        <end position="216"/>
    </location>
</feature>
<dbReference type="OrthoDB" id="7451790at2759"/>
<evidence type="ECO:0000256" key="6">
    <source>
        <dbReference type="SAM" id="MobiDB-lite"/>
    </source>
</evidence>
<dbReference type="InterPro" id="IPR032675">
    <property type="entry name" value="LRR_dom_sf"/>
</dbReference>
<dbReference type="InterPro" id="IPR050576">
    <property type="entry name" value="Cilia_flagella_integrity"/>
</dbReference>
<sequence>MESVEVAEDDIIEKYGLQQNVSTKPMKITVSMIARRNLPSTSVASSEELVDKLLRLTHVRLDRENIGEIDNLEILGPTTNLYLQQNYIKKIENLDSLMNLRFLVLSGNQIEVIENLMLLENLQFLDLSDNLIKECDEDQLPRSLTILNLSNNPCCNNAGYRLKVIKALAHLKQLDGEMLSYIERREAGHDTSPGESDEGESDDDEADEENKESYHKALDEVLHLSANIIERSQARAMQYKSTHKSNMEKIEEMRSQLRQVMTSPRSKITPR</sequence>
<keyword evidence="3" id="KW-0677">Repeat</keyword>
<dbReference type="PANTHER" id="PTHR45973">
    <property type="entry name" value="PROTEIN PHOSPHATASE 1 REGULATORY SUBUNIT SDS22-RELATED"/>
    <property type="match status" value="1"/>
</dbReference>
<evidence type="ECO:0000256" key="2">
    <source>
        <dbReference type="ARBA" id="ARBA00022614"/>
    </source>
</evidence>
<accession>A0A9Q1BGF8</accession>
<keyword evidence="4" id="KW-0969">Cilium</keyword>
<keyword evidence="2" id="KW-0433">Leucine-rich repeat</keyword>
<evidence type="ECO:0000256" key="4">
    <source>
        <dbReference type="ARBA" id="ARBA00023069"/>
    </source>
</evidence>
<evidence type="ECO:0000256" key="5">
    <source>
        <dbReference type="ARBA" id="ARBA00023273"/>
    </source>
</evidence>
<reference evidence="7" key="1">
    <citation type="submission" date="2021-10" db="EMBL/GenBank/DDBJ databases">
        <title>Tropical sea cucumber genome reveals ecological adaptation and Cuvierian tubules defense mechanism.</title>
        <authorList>
            <person name="Chen T."/>
        </authorList>
    </citation>
    <scope>NUCLEOTIDE SEQUENCE</scope>
    <source>
        <strain evidence="7">Nanhai2018</strain>
        <tissue evidence="7">Muscle</tissue>
    </source>
</reference>
<comment type="caution">
    <text evidence="7">The sequence shown here is derived from an EMBL/GenBank/DDBJ whole genome shotgun (WGS) entry which is preliminary data.</text>
</comment>
<dbReference type="PROSITE" id="PS51450">
    <property type="entry name" value="LRR"/>
    <property type="match status" value="3"/>
</dbReference>
<name>A0A9Q1BGF8_HOLLE</name>